<dbReference type="Proteomes" id="UP000256970">
    <property type="component" value="Unassembled WGS sequence"/>
</dbReference>
<dbReference type="SUPFAM" id="SSF103511">
    <property type="entry name" value="Chlorophyll a-b binding protein"/>
    <property type="match status" value="1"/>
</dbReference>
<sequence length="233" mass="25247">MLTQRTAVVSGRAAARFAPALPSRPALRSVVRRFKEEDNLREAIEEAASHKQGKVTDTKLSPEQLEEVYRAPAGKISPKMAEMRADLGSAASDPAVAEYSGPLQTLQAFDGPIPETFNGRLCMLAVPIALLEEWAHANTMAQQVQAHPERVIGISLLILIATCVPVFKGYTRKEPFANSIWSPMAENWNGRLAMLGFAGMVATEMITRVNVLQAWGLQPLATLASTVNPVTGL</sequence>
<dbReference type="Gene3D" id="1.10.3460.10">
    <property type="entry name" value="Chlorophyll a/b binding protein domain"/>
    <property type="match status" value="1"/>
</dbReference>
<name>A0A383WAQ4_TETOB</name>
<dbReference type="AlphaFoldDB" id="A0A383WAQ4"/>
<reference evidence="1 2" key="1">
    <citation type="submission" date="2016-10" db="EMBL/GenBank/DDBJ databases">
        <authorList>
            <person name="Cai Z."/>
        </authorList>
    </citation>
    <scope>NUCLEOTIDE SEQUENCE [LARGE SCALE GENOMIC DNA]</scope>
</reference>
<gene>
    <name evidence="1" type="ORF">BQ4739_LOCUS14580</name>
</gene>
<evidence type="ECO:0000313" key="1">
    <source>
        <dbReference type="EMBL" id="SZX74290.1"/>
    </source>
</evidence>
<keyword evidence="2" id="KW-1185">Reference proteome</keyword>
<organism evidence="1 2">
    <name type="scientific">Tetradesmus obliquus</name>
    <name type="common">Green alga</name>
    <name type="synonym">Acutodesmus obliquus</name>
    <dbReference type="NCBI Taxonomy" id="3088"/>
    <lineage>
        <taxon>Eukaryota</taxon>
        <taxon>Viridiplantae</taxon>
        <taxon>Chlorophyta</taxon>
        <taxon>core chlorophytes</taxon>
        <taxon>Chlorophyceae</taxon>
        <taxon>CS clade</taxon>
        <taxon>Sphaeropleales</taxon>
        <taxon>Scenedesmaceae</taxon>
        <taxon>Tetradesmus</taxon>
    </lineage>
</organism>
<protein>
    <submittedName>
        <fullName evidence="1">Uncharacterized protein</fullName>
    </submittedName>
</protein>
<evidence type="ECO:0000313" key="2">
    <source>
        <dbReference type="Proteomes" id="UP000256970"/>
    </source>
</evidence>
<proteinExistence type="predicted"/>
<dbReference type="EMBL" id="FNXT01001211">
    <property type="protein sequence ID" value="SZX74290.1"/>
    <property type="molecule type" value="Genomic_DNA"/>
</dbReference>
<accession>A0A383WAQ4</accession>
<dbReference type="GO" id="GO:0009507">
    <property type="term" value="C:chloroplast"/>
    <property type="evidence" value="ECO:0007669"/>
    <property type="project" value="UniProtKB-SubCell"/>
</dbReference>